<evidence type="ECO:0000313" key="2">
    <source>
        <dbReference type="Proteomes" id="UP000253769"/>
    </source>
</evidence>
<sequence length="122" mass="13419">MNCENCNDTGDVHSLDGEWRGICSCPAGKNLSKRKPTAFTDTQIAAIASTVNDWDDDKSIKRASEELLELALVLLHLDRGKATITDVKLEMADVRIALQHLELKVGNYQAELDAKVIKGNPQ</sequence>
<dbReference type="EMBL" id="QQOH01000001">
    <property type="protein sequence ID" value="RDE25169.1"/>
    <property type="molecule type" value="Genomic_DNA"/>
</dbReference>
<dbReference type="OrthoDB" id="7033071at2"/>
<evidence type="ECO:0000313" key="1">
    <source>
        <dbReference type="EMBL" id="RDE25169.1"/>
    </source>
</evidence>
<keyword evidence="2" id="KW-1185">Reference proteome</keyword>
<comment type="caution">
    <text evidence="1">The sequence shown here is derived from an EMBL/GenBank/DDBJ whole genome shotgun (WGS) entry which is preliminary data.</text>
</comment>
<organism evidence="1 2">
    <name type="scientific">Motiliproteus coralliicola</name>
    <dbReference type="NCBI Taxonomy" id="2283196"/>
    <lineage>
        <taxon>Bacteria</taxon>
        <taxon>Pseudomonadati</taxon>
        <taxon>Pseudomonadota</taxon>
        <taxon>Gammaproteobacteria</taxon>
        <taxon>Oceanospirillales</taxon>
        <taxon>Oceanospirillaceae</taxon>
        <taxon>Motiliproteus</taxon>
    </lineage>
</organism>
<dbReference type="AlphaFoldDB" id="A0A369WVV2"/>
<name>A0A369WVV2_9GAMM</name>
<dbReference type="RefSeq" id="WP_114694765.1">
    <property type="nucleotide sequence ID" value="NZ_QQOH01000001.1"/>
</dbReference>
<dbReference type="Proteomes" id="UP000253769">
    <property type="component" value="Unassembled WGS sequence"/>
</dbReference>
<proteinExistence type="predicted"/>
<accession>A0A369WVV2</accession>
<gene>
    <name evidence="1" type="ORF">DV711_06325</name>
</gene>
<reference evidence="1 2" key="1">
    <citation type="submission" date="2018-07" db="EMBL/GenBank/DDBJ databases">
        <title>Motiliproteus coralliicola sp. nov., a bacterium isolated from Coral.</title>
        <authorList>
            <person name="Wang G."/>
        </authorList>
    </citation>
    <scope>NUCLEOTIDE SEQUENCE [LARGE SCALE GENOMIC DNA]</scope>
    <source>
        <strain evidence="1 2">C34</strain>
    </source>
</reference>
<protein>
    <submittedName>
        <fullName evidence="1">Uncharacterized protein</fullName>
    </submittedName>
</protein>